<dbReference type="SUPFAM" id="SSF55120">
    <property type="entry name" value="Pseudouridine synthase"/>
    <property type="match status" value="1"/>
</dbReference>
<gene>
    <name evidence="2" type="ORF">AX13_01860</name>
</gene>
<evidence type="ECO:0000259" key="1">
    <source>
        <dbReference type="Pfam" id="PF00849"/>
    </source>
</evidence>
<name>A0A014P1Q9_9BURK</name>
<accession>A0A014P1Q9</accession>
<dbReference type="PATRIC" id="fig|1457173.3.peg.2041"/>
<dbReference type="RefSeq" id="WP_043383528.1">
    <property type="nucleotide sequence ID" value="NZ_JBOK01000010.1"/>
</dbReference>
<dbReference type="Gene3D" id="3.30.2350.10">
    <property type="entry name" value="Pseudouridine synthase"/>
    <property type="match status" value="1"/>
</dbReference>
<comment type="caution">
    <text evidence="2">The sequence shown here is derived from an EMBL/GenBank/DDBJ whole genome shotgun (WGS) entry which is preliminary data.</text>
</comment>
<dbReference type="PANTHER" id="PTHR21600">
    <property type="entry name" value="MITOCHONDRIAL RNA PSEUDOURIDINE SYNTHASE"/>
    <property type="match status" value="1"/>
</dbReference>
<dbReference type="InterPro" id="IPR006224">
    <property type="entry name" value="PsdUridine_synth_RluA-like_CS"/>
</dbReference>
<dbReference type="Pfam" id="PF00849">
    <property type="entry name" value="PseudoU_synth_2"/>
    <property type="match status" value="1"/>
</dbReference>
<dbReference type="GO" id="GO:0003723">
    <property type="term" value="F:RNA binding"/>
    <property type="evidence" value="ECO:0007669"/>
    <property type="project" value="InterPro"/>
</dbReference>
<dbReference type="STRING" id="225991.MA05_10995"/>
<reference evidence="2 3" key="1">
    <citation type="submission" date="2014-01" db="EMBL/GenBank/DDBJ databases">
        <title>Interspecies Systems Biology Uncovers Metabolites Affecting C. elegans Gene Expression and Life History Traits.</title>
        <authorList>
            <person name="Watson E."/>
            <person name="Macneil L.T."/>
            <person name="Ritter A.D."/>
            <person name="Yilmaz L.S."/>
            <person name="Rosebrock A.P."/>
            <person name="Caudy A.A."/>
            <person name="Walhout A.J."/>
        </authorList>
    </citation>
    <scope>NUCLEOTIDE SEQUENCE [LARGE SCALE GENOMIC DNA]</scope>
    <source>
        <strain evidence="2 3">DA1877</strain>
    </source>
</reference>
<dbReference type="GO" id="GO:0140098">
    <property type="term" value="F:catalytic activity, acting on RNA"/>
    <property type="evidence" value="ECO:0007669"/>
    <property type="project" value="UniProtKB-ARBA"/>
</dbReference>
<dbReference type="GO" id="GO:0000455">
    <property type="term" value="P:enzyme-directed rRNA pseudouridine synthesis"/>
    <property type="evidence" value="ECO:0007669"/>
    <property type="project" value="TreeGrafter"/>
</dbReference>
<evidence type="ECO:0000313" key="3">
    <source>
        <dbReference type="Proteomes" id="UP000020766"/>
    </source>
</evidence>
<protein>
    <submittedName>
        <fullName evidence="2">Pseudouridine synthase</fullName>
    </submittedName>
</protein>
<proteinExistence type="predicted"/>
<dbReference type="EMBL" id="JBOK01000010">
    <property type="protein sequence ID" value="EXU80100.1"/>
    <property type="molecule type" value="Genomic_DNA"/>
</dbReference>
<feature type="domain" description="Pseudouridine synthase RsuA/RluA-like" evidence="1">
    <location>
        <begin position="100"/>
        <end position="247"/>
    </location>
</feature>
<dbReference type="AlphaFoldDB" id="A0A014P1Q9"/>
<organism evidence="2 3">
    <name type="scientific">Comamonas aquatica DA1877</name>
    <dbReference type="NCBI Taxonomy" id="1457173"/>
    <lineage>
        <taxon>Bacteria</taxon>
        <taxon>Pseudomonadati</taxon>
        <taxon>Pseudomonadota</taxon>
        <taxon>Betaproteobacteria</taxon>
        <taxon>Burkholderiales</taxon>
        <taxon>Comamonadaceae</taxon>
        <taxon>Comamonas</taxon>
    </lineage>
</organism>
<dbReference type="InterPro" id="IPR020103">
    <property type="entry name" value="PsdUridine_synth_cat_dom_sf"/>
</dbReference>
<sequence length="309" mass="34903">MYNTHDPQVLPIRDGVKPSCVVLPSTGQGRTLDYLVQRLPAVAGDDWRARMARGEVVDELGRPVQPDTPLLHGLRVYYYREVDTEPHIPFEAEVLYQDAHIVVADKPHFLPVVPGGRYLQNTLLVRLKKQLGLPDLSPVHRIDRDTAGLVLFAIRREDRGAYQALFRERTVHKTYEAIAPWSPQLHFPREHASRMVESQNFIRMHEVAGTPNSLTRMELLEHNRQWARYRLSPVSGKRHQLRVHMAALGLGLKGDGLYPVVDDAPEGDFSRPLLLLAQTLAFQDPVTGAARQFRTRRSLGPLPDPAPAA</sequence>
<dbReference type="InterPro" id="IPR050188">
    <property type="entry name" value="RluA_PseudoU_synthase"/>
</dbReference>
<evidence type="ECO:0000313" key="2">
    <source>
        <dbReference type="EMBL" id="EXU80100.1"/>
    </source>
</evidence>
<dbReference type="InterPro" id="IPR006145">
    <property type="entry name" value="PsdUridine_synth_RsuA/RluA"/>
</dbReference>
<keyword evidence="3" id="KW-1185">Reference proteome</keyword>
<dbReference type="Proteomes" id="UP000020766">
    <property type="component" value="Unassembled WGS sequence"/>
</dbReference>
<dbReference type="GO" id="GO:0009982">
    <property type="term" value="F:pseudouridine synthase activity"/>
    <property type="evidence" value="ECO:0007669"/>
    <property type="project" value="InterPro"/>
</dbReference>
<dbReference type="PANTHER" id="PTHR21600:SF84">
    <property type="entry name" value="PSEUDOURIDINE SYNTHASE RSUA_RLUA-LIKE DOMAIN-CONTAINING PROTEIN"/>
    <property type="match status" value="1"/>
</dbReference>
<dbReference type="PROSITE" id="PS01129">
    <property type="entry name" value="PSI_RLU"/>
    <property type="match status" value="1"/>
</dbReference>